<keyword evidence="3" id="KW-0378">Hydrolase</keyword>
<dbReference type="Gene3D" id="3.40.50.300">
    <property type="entry name" value="P-loop containing nucleotide triphosphate hydrolases"/>
    <property type="match status" value="2"/>
</dbReference>
<dbReference type="InterPro" id="IPR001650">
    <property type="entry name" value="Helicase_C-like"/>
</dbReference>
<evidence type="ECO:0000256" key="8">
    <source>
        <dbReference type="SAM" id="MobiDB-lite"/>
    </source>
</evidence>
<evidence type="ECO:0000256" key="4">
    <source>
        <dbReference type="ARBA" id="ARBA00022806"/>
    </source>
</evidence>
<dbReference type="InterPro" id="IPR027417">
    <property type="entry name" value="P-loop_NTPase"/>
</dbReference>
<dbReference type="Gene3D" id="2.40.50.140">
    <property type="entry name" value="Nucleic acid-binding proteins"/>
    <property type="match status" value="1"/>
</dbReference>
<feature type="domain" description="Helicase C-terminal" evidence="10">
    <location>
        <begin position="521"/>
        <end position="683"/>
    </location>
</feature>
<dbReference type="PANTHER" id="PTHR47964:SF1">
    <property type="entry name" value="ATP-DEPENDENT DNA HELICASE HOMOLOG RECG, CHLOROPLASTIC"/>
    <property type="match status" value="1"/>
</dbReference>
<dbReference type="Pfam" id="PF00270">
    <property type="entry name" value="DEAD"/>
    <property type="match status" value="1"/>
</dbReference>
<dbReference type="GO" id="GO:0016787">
    <property type="term" value="F:hydrolase activity"/>
    <property type="evidence" value="ECO:0007669"/>
    <property type="project" value="UniProtKB-KW"/>
</dbReference>
<dbReference type="GO" id="GO:0005524">
    <property type="term" value="F:ATP binding"/>
    <property type="evidence" value="ECO:0007669"/>
    <property type="project" value="UniProtKB-KW"/>
</dbReference>
<evidence type="ECO:0000256" key="3">
    <source>
        <dbReference type="ARBA" id="ARBA00022801"/>
    </source>
</evidence>
<gene>
    <name evidence="11" type="ORF">GTW58_04145</name>
</gene>
<dbReference type="InterPro" id="IPR014001">
    <property type="entry name" value="Helicase_ATP-bd"/>
</dbReference>
<evidence type="ECO:0000313" key="11">
    <source>
        <dbReference type="EMBL" id="NKE09147.1"/>
    </source>
</evidence>
<keyword evidence="1" id="KW-0547">Nucleotide-binding</keyword>
<dbReference type="Pfam" id="PF19833">
    <property type="entry name" value="RecG_dom3_C"/>
    <property type="match status" value="1"/>
</dbReference>
<dbReference type="Pfam" id="PF00271">
    <property type="entry name" value="Helicase_C"/>
    <property type="match status" value="1"/>
</dbReference>
<dbReference type="SUPFAM" id="SSF52540">
    <property type="entry name" value="P-loop containing nucleoside triphosphate hydrolases"/>
    <property type="match status" value="2"/>
</dbReference>
<dbReference type="PROSITE" id="PS51194">
    <property type="entry name" value="HELICASE_CTER"/>
    <property type="match status" value="1"/>
</dbReference>
<keyword evidence="2" id="KW-0227">DNA damage</keyword>
<evidence type="ECO:0000313" key="12">
    <source>
        <dbReference type="Proteomes" id="UP000521379"/>
    </source>
</evidence>
<keyword evidence="6" id="KW-0238">DNA-binding</keyword>
<evidence type="ECO:0000256" key="7">
    <source>
        <dbReference type="ARBA" id="ARBA00023204"/>
    </source>
</evidence>
<proteinExistence type="predicted"/>
<evidence type="ECO:0000256" key="6">
    <source>
        <dbReference type="ARBA" id="ARBA00023125"/>
    </source>
</evidence>
<dbReference type="PROSITE" id="PS51192">
    <property type="entry name" value="HELICASE_ATP_BIND_1"/>
    <property type="match status" value="1"/>
</dbReference>
<sequence length="756" mass="82046">MADSMNLHTVGDLLDHVPRRLVKRGELSSFDDLELEAHATLVAEVVSVTTRRMRNRKGSITEVVITDRSQHSEHQVISGTGDDQMTLSFFNAYTAARELSSGVHALFSGKVSLYKGKRTMTNPHYAPLDAEDDIGSLDVMADASSPIPVYPATAKLTSDRIAAAVKAAFSEVTWSTVPDPLPPGVADRHGYPDLPTAYRHLHRPPDERSWYRAKARFRHTEALMLQTALVRRRRAVNLRPARPLPPTPQGILDRFDQQLPFELTPAQRSVGEQLTEDLSREHPMNRLLQGDVGAGKTVVALRAMLQAVDAGAQAALLAPTEVLAAQHHASIQAALGPLAQAGTLGGDPEGTRVVLLTGSMPQSARKRALLEIASGQAGIVVGTHALLSETVQFFELGLVVVDEQHRFGVEQRDRLRDAGELSPHLLVMTATPIPRTVAMTVFGDLDVSVLEGLPGGRRPITTHVVGLFEHPRWEARIFQRAREEIEAGRQVYFVAPKIGEDDAVPQMTLAESVKVLAAAPELRARRDSAKRSAAGTAKSRAGSEAAAQEPGEGMISTRWLEELVEASPALAGVSTAALHGRLEAPEKTATMEGFAAGEIGLLVCTTVVEVGVDVPNATFMVVFDADRFGISQLHQLRGRIGRGEHASTCLLVTRREPGHPSRDRIDAVAATTDGFELAQADLTLRREGDILGDAQSGGRSTLRLLRALDDVKIIESARQEAMEILDVDPTLERHWGLALAIEAYLDEDTEKYLERG</sequence>
<dbReference type="SUPFAM" id="SSF50249">
    <property type="entry name" value="Nucleic acid-binding proteins"/>
    <property type="match status" value="1"/>
</dbReference>
<reference evidence="11 12" key="1">
    <citation type="submission" date="2020-02" db="EMBL/GenBank/DDBJ databases">
        <authorList>
            <person name="Sun Q."/>
        </authorList>
    </citation>
    <scope>NUCLEOTIDE SEQUENCE [LARGE SCALE GENOMIC DNA]</scope>
    <source>
        <strain evidence="11 12">YIM 13062</strain>
    </source>
</reference>
<evidence type="ECO:0000256" key="2">
    <source>
        <dbReference type="ARBA" id="ARBA00022763"/>
    </source>
</evidence>
<dbReference type="SMART" id="SM00487">
    <property type="entry name" value="DEXDc"/>
    <property type="match status" value="1"/>
</dbReference>
<feature type="region of interest" description="Disordered" evidence="8">
    <location>
        <begin position="526"/>
        <end position="551"/>
    </location>
</feature>
<keyword evidence="5" id="KW-0067">ATP-binding</keyword>
<feature type="domain" description="Helicase ATP-binding" evidence="9">
    <location>
        <begin position="277"/>
        <end position="450"/>
    </location>
</feature>
<dbReference type="InterPro" id="IPR012340">
    <property type="entry name" value="NA-bd_OB-fold"/>
</dbReference>
<dbReference type="InterPro" id="IPR011545">
    <property type="entry name" value="DEAD/DEAH_box_helicase_dom"/>
</dbReference>
<evidence type="ECO:0000256" key="1">
    <source>
        <dbReference type="ARBA" id="ARBA00022741"/>
    </source>
</evidence>
<protein>
    <submittedName>
        <fullName evidence="11">ATP-dependent DNA helicase RecG</fullName>
    </submittedName>
</protein>
<dbReference type="GO" id="GO:0003678">
    <property type="term" value="F:DNA helicase activity"/>
    <property type="evidence" value="ECO:0007669"/>
    <property type="project" value="TreeGrafter"/>
</dbReference>
<dbReference type="CDD" id="cd17992">
    <property type="entry name" value="DEXHc_RecG"/>
    <property type="match status" value="1"/>
</dbReference>
<keyword evidence="12" id="KW-1185">Reference proteome</keyword>
<name>A0A846TV89_9MICC</name>
<dbReference type="CDD" id="cd04488">
    <property type="entry name" value="RecG_wedge_OBF"/>
    <property type="match status" value="1"/>
</dbReference>
<comment type="caution">
    <text evidence="11">The sequence shown here is derived from an EMBL/GenBank/DDBJ whole genome shotgun (WGS) entry which is preliminary data.</text>
</comment>
<evidence type="ECO:0000256" key="5">
    <source>
        <dbReference type="ARBA" id="ARBA00022840"/>
    </source>
</evidence>
<dbReference type="GO" id="GO:0006281">
    <property type="term" value="P:DNA repair"/>
    <property type="evidence" value="ECO:0007669"/>
    <property type="project" value="UniProtKB-KW"/>
</dbReference>
<evidence type="ECO:0000259" key="10">
    <source>
        <dbReference type="PROSITE" id="PS51194"/>
    </source>
</evidence>
<organism evidence="11 12">
    <name type="scientific">Kocuria subflava</name>
    <dbReference type="NCBI Taxonomy" id="1736139"/>
    <lineage>
        <taxon>Bacteria</taxon>
        <taxon>Bacillati</taxon>
        <taxon>Actinomycetota</taxon>
        <taxon>Actinomycetes</taxon>
        <taxon>Micrococcales</taxon>
        <taxon>Micrococcaceae</taxon>
        <taxon>Kocuria</taxon>
    </lineage>
</organism>
<dbReference type="InterPro" id="IPR047112">
    <property type="entry name" value="RecG/Mfd"/>
</dbReference>
<keyword evidence="7" id="KW-0234">DNA repair</keyword>
<dbReference type="GO" id="GO:0003677">
    <property type="term" value="F:DNA binding"/>
    <property type="evidence" value="ECO:0007669"/>
    <property type="project" value="UniProtKB-KW"/>
</dbReference>
<dbReference type="InterPro" id="IPR045562">
    <property type="entry name" value="RecG_dom3_C"/>
</dbReference>
<dbReference type="SMART" id="SM00490">
    <property type="entry name" value="HELICc"/>
    <property type="match status" value="1"/>
</dbReference>
<accession>A0A846TV89</accession>
<dbReference type="AlphaFoldDB" id="A0A846TV89"/>
<evidence type="ECO:0000259" key="9">
    <source>
        <dbReference type="PROSITE" id="PS51192"/>
    </source>
</evidence>
<dbReference type="PANTHER" id="PTHR47964">
    <property type="entry name" value="ATP-DEPENDENT DNA HELICASE HOMOLOG RECG, CHLOROPLASTIC"/>
    <property type="match status" value="1"/>
</dbReference>
<dbReference type="EMBL" id="JAAVUN010000005">
    <property type="protein sequence ID" value="NKE09147.1"/>
    <property type="molecule type" value="Genomic_DNA"/>
</dbReference>
<keyword evidence="4 11" id="KW-0347">Helicase</keyword>
<dbReference type="Proteomes" id="UP000521379">
    <property type="component" value="Unassembled WGS sequence"/>
</dbReference>